<feature type="domain" description="NB-ARC" evidence="4">
    <location>
        <begin position="111"/>
        <end position="261"/>
    </location>
</feature>
<dbReference type="SMART" id="SM00369">
    <property type="entry name" value="LRR_TYP"/>
    <property type="match status" value="5"/>
</dbReference>
<dbReference type="SUPFAM" id="SSF56112">
    <property type="entry name" value="Protein kinase-like (PK-like)"/>
    <property type="match status" value="1"/>
</dbReference>
<dbReference type="InterPro" id="IPR055414">
    <property type="entry name" value="LRR_R13L4/SHOC2-like"/>
</dbReference>
<accession>A0A811QMG8</accession>
<keyword evidence="9" id="KW-1185">Reference proteome</keyword>
<keyword evidence="3" id="KW-0611">Plant defense</keyword>
<dbReference type="FunFam" id="1.10.10.10:FF:000322">
    <property type="entry name" value="Probable disease resistance protein At1g63360"/>
    <property type="match status" value="1"/>
</dbReference>
<keyword evidence="2" id="KW-0677">Repeat</keyword>
<dbReference type="GO" id="GO:0002758">
    <property type="term" value="P:innate immune response-activating signaling pathway"/>
    <property type="evidence" value="ECO:0007669"/>
    <property type="project" value="UniProtKB-ARBA"/>
</dbReference>
<dbReference type="AlphaFoldDB" id="A0A811QMG8"/>
<dbReference type="Gene3D" id="3.80.10.10">
    <property type="entry name" value="Ribonuclease Inhibitor"/>
    <property type="match status" value="3"/>
</dbReference>
<feature type="domain" description="R13L1/DRL21-like LRR repeat region" evidence="7">
    <location>
        <begin position="905"/>
        <end position="1019"/>
    </location>
</feature>
<evidence type="ECO:0000259" key="4">
    <source>
        <dbReference type="Pfam" id="PF00931"/>
    </source>
</evidence>
<evidence type="ECO:0000313" key="8">
    <source>
        <dbReference type="EMBL" id="CAD6257259.1"/>
    </source>
</evidence>
<dbReference type="Pfam" id="PF25019">
    <property type="entry name" value="LRR_R13L1-DRL21"/>
    <property type="match status" value="1"/>
</dbReference>
<dbReference type="EMBL" id="CAJGYO010000010">
    <property type="protein sequence ID" value="CAD6257259.1"/>
    <property type="molecule type" value="Genomic_DNA"/>
</dbReference>
<dbReference type="Proteomes" id="UP000604825">
    <property type="component" value="Unassembled WGS sequence"/>
</dbReference>
<dbReference type="OrthoDB" id="600210at2759"/>
<evidence type="ECO:0000256" key="2">
    <source>
        <dbReference type="ARBA" id="ARBA00022737"/>
    </source>
</evidence>
<feature type="domain" description="Disease resistance protein winged helix" evidence="5">
    <location>
        <begin position="353"/>
        <end position="431"/>
    </location>
</feature>
<dbReference type="InterPro" id="IPR002182">
    <property type="entry name" value="NB-ARC"/>
</dbReference>
<dbReference type="Pfam" id="PF00931">
    <property type="entry name" value="NB-ARC"/>
    <property type="match status" value="1"/>
</dbReference>
<dbReference type="InterPro" id="IPR036388">
    <property type="entry name" value="WH-like_DNA-bd_sf"/>
</dbReference>
<dbReference type="InterPro" id="IPR058922">
    <property type="entry name" value="WHD_DRP"/>
</dbReference>
<feature type="domain" description="Disease resistance R13L4/SHOC-2-like LRR" evidence="6">
    <location>
        <begin position="643"/>
        <end position="815"/>
    </location>
</feature>
<dbReference type="SUPFAM" id="SSF52058">
    <property type="entry name" value="L domain-like"/>
    <property type="match status" value="2"/>
</dbReference>
<dbReference type="InterPro" id="IPR001611">
    <property type="entry name" value="Leu-rich_rpt"/>
</dbReference>
<evidence type="ECO:0000259" key="6">
    <source>
        <dbReference type="Pfam" id="PF23598"/>
    </source>
</evidence>
<dbReference type="InterPro" id="IPR027417">
    <property type="entry name" value="P-loop_NTPase"/>
</dbReference>
<dbReference type="PANTHER" id="PTHR36766:SF73">
    <property type="entry name" value="NB-ARC DOMAIN-CONTAINING PROTEIN"/>
    <property type="match status" value="1"/>
</dbReference>
<dbReference type="Pfam" id="PF23559">
    <property type="entry name" value="WHD_DRP"/>
    <property type="match status" value="1"/>
</dbReference>
<dbReference type="Pfam" id="PF00560">
    <property type="entry name" value="LRR_1"/>
    <property type="match status" value="2"/>
</dbReference>
<gene>
    <name evidence="8" type="ORF">NCGR_LOCUS40749</name>
</gene>
<dbReference type="Gene3D" id="3.40.50.300">
    <property type="entry name" value="P-loop containing nucleotide triphosphate hydrolases"/>
    <property type="match status" value="1"/>
</dbReference>
<evidence type="ECO:0008006" key="10">
    <source>
        <dbReference type="Google" id="ProtNLM"/>
    </source>
</evidence>
<name>A0A811QMG8_9POAL</name>
<evidence type="ECO:0000256" key="1">
    <source>
        <dbReference type="ARBA" id="ARBA00022614"/>
    </source>
</evidence>
<dbReference type="InterPro" id="IPR011009">
    <property type="entry name" value="Kinase-like_dom_sf"/>
</dbReference>
<evidence type="ECO:0000259" key="7">
    <source>
        <dbReference type="Pfam" id="PF25019"/>
    </source>
</evidence>
<dbReference type="SUPFAM" id="SSF52540">
    <property type="entry name" value="P-loop containing nucleoside triphosphate hydrolases"/>
    <property type="match status" value="1"/>
</dbReference>
<dbReference type="Gene3D" id="1.10.10.10">
    <property type="entry name" value="Winged helix-like DNA-binding domain superfamily/Winged helix DNA-binding domain"/>
    <property type="match status" value="1"/>
</dbReference>
<comment type="caution">
    <text evidence="8">The sequence shown here is derived from an EMBL/GenBank/DDBJ whole genome shotgun (WGS) entry which is preliminary data.</text>
</comment>
<reference evidence="8" key="1">
    <citation type="submission" date="2020-10" db="EMBL/GenBank/DDBJ databases">
        <authorList>
            <person name="Han B."/>
            <person name="Lu T."/>
            <person name="Zhao Q."/>
            <person name="Huang X."/>
            <person name="Zhao Y."/>
        </authorList>
    </citation>
    <scope>NUCLEOTIDE SEQUENCE</scope>
</reference>
<dbReference type="PANTHER" id="PTHR36766">
    <property type="entry name" value="PLANT BROAD-SPECTRUM MILDEW RESISTANCE PROTEIN RPW8"/>
    <property type="match status" value="1"/>
</dbReference>
<proteinExistence type="predicted"/>
<evidence type="ECO:0000256" key="3">
    <source>
        <dbReference type="ARBA" id="ARBA00022821"/>
    </source>
</evidence>
<dbReference type="Gene3D" id="3.30.200.20">
    <property type="entry name" value="Phosphorylase Kinase, domain 1"/>
    <property type="match status" value="1"/>
</dbReference>
<dbReference type="GO" id="GO:0043531">
    <property type="term" value="F:ADP binding"/>
    <property type="evidence" value="ECO:0007669"/>
    <property type="project" value="InterPro"/>
</dbReference>
<dbReference type="GO" id="GO:0042742">
    <property type="term" value="P:defense response to bacterium"/>
    <property type="evidence" value="ECO:0007669"/>
    <property type="project" value="UniProtKB-ARBA"/>
</dbReference>
<sequence>MEPEELTFQEIKEITDGFAQELGHGSFGVVYKGLTKTGKDAAVKVPQKECSKTVPWMTMQDQMKMRKQLRQMADQHQHFNLLTSDRYNDLESVDIHKKSSDVAEDFIIGRTDEKKKIIDSLIEAMTEKIIILPIYGIGGIGKTTFARLIYNDANFRFYSQVWVHVSPIFDLKKIGDSIISQLPEKQRQTKKNLIVLDDLWEDNPFLLEDLKVMLNLGDSINTIVLVTTRSEHVAEKICTNIKPYKIKHLTNDMCWEIIKQRSAFETRDDKKYLTSIGKDIALKCGGVALAAQSVGFMLQSMKSSQWMEVKNNNIWKESISDDASLQNQVLASLKLTYSYMDSCLKPCFTYCAMFPKGQKIHKDDLIQQWISLGFIKPTEIHSIMELCEKYVVQLLGLSFLQHSMSAPTYEGAYREKQDTLFTMHDLVHDLAVLLLGDEIMDQRQQGNTLSSSCRYALLTDSSKPLELCLSSCARLTALRFIDCRRTELCGAAFAPANFLRVLDLRECHIQKLPESIGQLQQLSYLKAPEIQDQLIPDCITQLSKLNYLYISGSEISALPESIGEMAGLVHLDISFCSEIEQLPLSFRNLENLVHLDLSHCSLITGVSESLGSLRRLQHLDLRWCTSIGEELPGALGSLTELQYLNLSHCSYLEVPDAEVLGNLNKLKYLNLSSASSPLRRLPESLGSFTELEYLNLSGCRQLEELPASFGKLCSLVHLNLSYCWCLNNIWDALRDLTKLQCLELHQCSIDVFRQRQHVSSKFLHEAMSNLTELRFLSLSDSLYLFSGGQSVCDSFLGWISNFTNLEQLDLSSNNELHILPDAFGELKKLHTLDLSYCCNLLWLPKSISEIDSLKFLHIMLCNKLDKTTLPQFKRREVILPHFVVRTGDGEPSSNLVLLKDEDPTDLEISRLENVKSVEEAQMIKLLDKRTILDLKFEWTRDAKRFVEDIGVLTELVPPSNLEDFLLQGYNSLTFPSWMMGITSYLPQLRSVSLKELPRWSTLPPLGQLPNLSVLKIEQMHSIRKIGGDLYGGTRAFPALKQFYLAHMDNLQEWNTIGYSDQDGANVLVLPMLSKLVIEQCPILRFKPCPPIGGDSCHTGSSYKAILSWGGDSAS</sequence>
<organism evidence="8 9">
    <name type="scientific">Miscanthus lutarioriparius</name>
    <dbReference type="NCBI Taxonomy" id="422564"/>
    <lineage>
        <taxon>Eukaryota</taxon>
        <taxon>Viridiplantae</taxon>
        <taxon>Streptophyta</taxon>
        <taxon>Embryophyta</taxon>
        <taxon>Tracheophyta</taxon>
        <taxon>Spermatophyta</taxon>
        <taxon>Magnoliopsida</taxon>
        <taxon>Liliopsida</taxon>
        <taxon>Poales</taxon>
        <taxon>Poaceae</taxon>
        <taxon>PACMAD clade</taxon>
        <taxon>Panicoideae</taxon>
        <taxon>Andropogonodae</taxon>
        <taxon>Andropogoneae</taxon>
        <taxon>Saccharinae</taxon>
        <taxon>Miscanthus</taxon>
    </lineage>
</organism>
<dbReference type="InterPro" id="IPR003591">
    <property type="entry name" value="Leu-rich_rpt_typical-subtyp"/>
</dbReference>
<evidence type="ECO:0000313" key="9">
    <source>
        <dbReference type="Proteomes" id="UP000604825"/>
    </source>
</evidence>
<dbReference type="Pfam" id="PF23598">
    <property type="entry name" value="LRR_14"/>
    <property type="match status" value="1"/>
</dbReference>
<protein>
    <recommendedName>
        <fullName evidence="10">NB-ARC domain-containing protein</fullName>
    </recommendedName>
</protein>
<evidence type="ECO:0000259" key="5">
    <source>
        <dbReference type="Pfam" id="PF23559"/>
    </source>
</evidence>
<dbReference type="GO" id="GO:0009626">
    <property type="term" value="P:plant-type hypersensitive response"/>
    <property type="evidence" value="ECO:0007669"/>
    <property type="project" value="UniProtKB-ARBA"/>
</dbReference>
<dbReference type="PRINTS" id="PR00364">
    <property type="entry name" value="DISEASERSIST"/>
</dbReference>
<keyword evidence="1" id="KW-0433">Leucine-rich repeat</keyword>
<dbReference type="InterPro" id="IPR056789">
    <property type="entry name" value="LRR_R13L1-DRL21"/>
</dbReference>
<dbReference type="InterPro" id="IPR032675">
    <property type="entry name" value="LRR_dom_sf"/>
</dbReference>